<dbReference type="GO" id="GO:0042597">
    <property type="term" value="C:periplasmic space"/>
    <property type="evidence" value="ECO:0007669"/>
    <property type="project" value="UniProtKB-ARBA"/>
</dbReference>
<evidence type="ECO:0000313" key="5">
    <source>
        <dbReference type="EMBL" id="QBR93452.1"/>
    </source>
</evidence>
<keyword evidence="6" id="KW-1185">Reference proteome</keyword>
<protein>
    <submittedName>
        <fullName evidence="5">ABC transporter substrate-binding protein</fullName>
    </submittedName>
</protein>
<dbReference type="PIRSF" id="PIRSF002741">
    <property type="entry name" value="MppA"/>
    <property type="match status" value="1"/>
</dbReference>
<dbReference type="InterPro" id="IPR000914">
    <property type="entry name" value="SBP_5_dom"/>
</dbReference>
<dbReference type="SUPFAM" id="SSF53850">
    <property type="entry name" value="Periplasmic binding protein-like II"/>
    <property type="match status" value="1"/>
</dbReference>
<dbReference type="PROSITE" id="PS51257">
    <property type="entry name" value="PROKAR_LIPOPROTEIN"/>
    <property type="match status" value="1"/>
</dbReference>
<evidence type="ECO:0000256" key="1">
    <source>
        <dbReference type="ARBA" id="ARBA00022729"/>
    </source>
</evidence>
<evidence type="ECO:0000256" key="2">
    <source>
        <dbReference type="SAM" id="MobiDB-lite"/>
    </source>
</evidence>
<dbReference type="Gene3D" id="3.40.190.10">
    <property type="entry name" value="Periplasmic binding protein-like II"/>
    <property type="match status" value="1"/>
</dbReference>
<dbReference type="Gene3D" id="3.10.105.10">
    <property type="entry name" value="Dipeptide-binding Protein, Domain 3"/>
    <property type="match status" value="1"/>
</dbReference>
<dbReference type="EMBL" id="CP038267">
    <property type="protein sequence ID" value="QBR93452.1"/>
    <property type="molecule type" value="Genomic_DNA"/>
</dbReference>
<evidence type="ECO:0000313" key="6">
    <source>
        <dbReference type="Proteomes" id="UP000294894"/>
    </source>
</evidence>
<sequence length="541" mass="58622">MPARTATAALAGLTLLLVGCYPVQPRAATPERPDVTTVSAEGTSVEDGGDLVMGLSADPDQLDPTTSSSLYTRYVMSSICEKLYDIDAEGELVPQLATALPELRDDGRTVRIPLRTGVEFADGTPFDAAAVRTSLERHLTKEDSARAAEMGPVKEVAMVDDRTVELRYDQPFGPITASLADRAGMIMSPTALEELGDDFGNAPVCVGPFRFVERVPATEIRVERDPRYYAADEVRLDSITYRIMTDANIRAANLRSGDVQVVDSVSPTSIESLLREPGIGLLQTGSLGYQGITFNVGNADGVGEPPGEVDSPLADDRRVRQAFELSLDRAALVNSVFDNWFQPACSPISPETSFATKASNACPPYDPERSLELLEEAGLETPVQLSMKVSNTPDTLRLAQAIQGSVAKGGFEIEIEPVEYTTLLDAQTRGDFQLLQLGWSGRIDPHGNMYSFLATGQSSNYSGYSDPTVDRLLKKAARQVGTAERAETYGEVVRLVHRDDPLIYLYRQRNLTAYSEDVVGVSTYADGVVRLSRAGFVEGDD</sequence>
<dbReference type="Pfam" id="PF00496">
    <property type="entry name" value="SBP_bac_5"/>
    <property type="match status" value="1"/>
</dbReference>
<dbReference type="PANTHER" id="PTHR30290">
    <property type="entry name" value="PERIPLASMIC BINDING COMPONENT OF ABC TRANSPORTER"/>
    <property type="match status" value="1"/>
</dbReference>
<dbReference type="Gene3D" id="3.90.76.10">
    <property type="entry name" value="Dipeptide-binding Protein, Domain 1"/>
    <property type="match status" value="1"/>
</dbReference>
<feature type="domain" description="Solute-binding protein family 5" evidence="4">
    <location>
        <begin position="91"/>
        <end position="459"/>
    </location>
</feature>
<dbReference type="GO" id="GO:0015833">
    <property type="term" value="P:peptide transport"/>
    <property type="evidence" value="ECO:0007669"/>
    <property type="project" value="TreeGrafter"/>
</dbReference>
<proteinExistence type="predicted"/>
<reference evidence="5 6" key="1">
    <citation type="submission" date="2019-03" db="EMBL/GenBank/DDBJ databases">
        <title>Three New Species of Nocardioides, Nocardioides euryhalodurans sp. nov., Nocardioides seonyuensis sp. nov. and Nocardioides eburneoflavus sp. nov., Iolated from Soil.</title>
        <authorList>
            <person name="Roh S.G."/>
            <person name="Lee C."/>
            <person name="Kim M.-K."/>
            <person name="Kim S.B."/>
        </authorList>
    </citation>
    <scope>NUCLEOTIDE SEQUENCE [LARGE SCALE GENOMIC DNA]</scope>
    <source>
        <strain evidence="5 6">MMS17-SY117</strain>
    </source>
</reference>
<dbReference type="GO" id="GO:0043190">
    <property type="term" value="C:ATP-binding cassette (ABC) transporter complex"/>
    <property type="evidence" value="ECO:0007669"/>
    <property type="project" value="InterPro"/>
</dbReference>
<dbReference type="RefSeq" id="WP_135078900.1">
    <property type="nucleotide sequence ID" value="NZ_CP038267.1"/>
</dbReference>
<accession>A0A4V1BE56</accession>
<evidence type="ECO:0000256" key="3">
    <source>
        <dbReference type="SAM" id="SignalP"/>
    </source>
</evidence>
<feature type="signal peptide" evidence="3">
    <location>
        <begin position="1"/>
        <end position="27"/>
    </location>
</feature>
<evidence type="ECO:0000259" key="4">
    <source>
        <dbReference type="Pfam" id="PF00496"/>
    </source>
</evidence>
<dbReference type="InterPro" id="IPR039424">
    <property type="entry name" value="SBP_5"/>
</dbReference>
<dbReference type="AlphaFoldDB" id="A0A4V1BE56"/>
<organism evidence="5 6">
    <name type="scientific">Nocardioides euryhalodurans</name>
    <dbReference type="NCBI Taxonomy" id="2518370"/>
    <lineage>
        <taxon>Bacteria</taxon>
        <taxon>Bacillati</taxon>
        <taxon>Actinomycetota</taxon>
        <taxon>Actinomycetes</taxon>
        <taxon>Propionibacteriales</taxon>
        <taxon>Nocardioidaceae</taxon>
        <taxon>Nocardioides</taxon>
    </lineage>
</organism>
<name>A0A4V1BE56_9ACTN</name>
<dbReference type="GO" id="GO:1904680">
    <property type="term" value="F:peptide transmembrane transporter activity"/>
    <property type="evidence" value="ECO:0007669"/>
    <property type="project" value="TreeGrafter"/>
</dbReference>
<feature type="region of interest" description="Disordered" evidence="2">
    <location>
        <begin position="26"/>
        <end position="48"/>
    </location>
</feature>
<dbReference type="Proteomes" id="UP000294894">
    <property type="component" value="Chromosome"/>
</dbReference>
<feature type="chain" id="PRO_5020412844" evidence="3">
    <location>
        <begin position="28"/>
        <end position="541"/>
    </location>
</feature>
<dbReference type="PANTHER" id="PTHR30290:SF38">
    <property type="entry name" value="D,D-DIPEPTIDE-BINDING PERIPLASMIC PROTEIN DDPA-RELATED"/>
    <property type="match status" value="1"/>
</dbReference>
<gene>
    <name evidence="5" type="ORF">EXE57_15130</name>
</gene>
<dbReference type="OrthoDB" id="9796817at2"/>
<dbReference type="KEGG" id="noy:EXE57_15130"/>
<keyword evidence="1 3" id="KW-0732">Signal</keyword>
<dbReference type="InterPro" id="IPR030678">
    <property type="entry name" value="Peptide/Ni-bd"/>
</dbReference>